<keyword evidence="4 7" id="KW-0665">Pyrimidine biosynthesis</keyword>
<dbReference type="InterPro" id="IPR018089">
    <property type="entry name" value="OMPdecase_AS"/>
</dbReference>
<dbReference type="GO" id="GO:0004590">
    <property type="term" value="F:orotidine-5'-phosphate decarboxylase activity"/>
    <property type="evidence" value="ECO:0007669"/>
    <property type="project" value="UniProtKB-EC"/>
</dbReference>
<dbReference type="Pfam" id="PF00215">
    <property type="entry name" value="OMPdecase"/>
    <property type="match status" value="1"/>
</dbReference>
<keyword evidence="5 7" id="KW-0456">Lyase</keyword>
<evidence type="ECO:0000256" key="4">
    <source>
        <dbReference type="ARBA" id="ARBA00022975"/>
    </source>
</evidence>
<dbReference type="PANTHER" id="PTHR43375:SF1">
    <property type="entry name" value="OROTIDINE 5'-PHOSPHATE DECARBOXYLASE"/>
    <property type="match status" value="1"/>
</dbReference>
<gene>
    <name evidence="7 9" type="primary">pyrF</name>
    <name evidence="9" type="ORF">HCJ92_01560</name>
</gene>
<dbReference type="Gene3D" id="3.20.20.70">
    <property type="entry name" value="Aldolase class I"/>
    <property type="match status" value="1"/>
</dbReference>
<evidence type="ECO:0000313" key="9">
    <source>
        <dbReference type="EMBL" id="NJP65001.1"/>
    </source>
</evidence>
<comment type="caution">
    <text evidence="9">The sequence shown here is derived from an EMBL/GenBank/DDBJ whole genome shotgun (WGS) entry which is preliminary data.</text>
</comment>
<dbReference type="NCBIfam" id="TIGR02127">
    <property type="entry name" value="pyrF_sub2"/>
    <property type="match status" value="1"/>
</dbReference>
<name>A0ABX1AH43_9ACTN</name>
<keyword evidence="10" id="KW-1185">Reference proteome</keyword>
<sequence length="306" mass="30890">MTETPAPPRPAATPFGERLRAATAARGPLCVGVDPHAGLLREWGLGEDIGGLERFCGTVTEALADKVAVVKPQSAFFERFGSRGIAVLERTVADFRAAGALVLLDVKRGDIGSTMGAYADAYLDPAAPLFSDAVTLSPYLGFEALRPALDLARASGSGVFVLARTSNPEGGPLQRARCADGRGVAADVLARLARENAATAAGSPFGSFGAVVGATLAGVPGGVGAHEGDGGDGGLTHADLDIGGPLLLPGLGAQGARPEDLPALLGPALPAALPSVSRDVLRHGPDRGALRSATDRWIGELAAVIG</sequence>
<dbReference type="InterPro" id="IPR013785">
    <property type="entry name" value="Aldolase_TIM"/>
</dbReference>
<feature type="active site" description="Proton donor" evidence="7">
    <location>
        <position position="107"/>
    </location>
</feature>
<evidence type="ECO:0000256" key="7">
    <source>
        <dbReference type="HAMAP-Rule" id="MF_01215"/>
    </source>
</evidence>
<comment type="pathway">
    <text evidence="1 7">Pyrimidine metabolism; UMP biosynthesis via de novo pathway; UMP from orotate: step 2/2.</text>
</comment>
<comment type="similarity">
    <text evidence="2 7">Belongs to the OMP decarboxylase family. Type 2 subfamily.</text>
</comment>
<accession>A0ABX1AH43</accession>
<reference evidence="9 10" key="1">
    <citation type="submission" date="2020-03" db="EMBL/GenBank/DDBJ databases">
        <title>Draft genome of Streptomyces sp. ventii, isolated from the Axial Seamount in the Pacific Ocean, and resequencing of the two type strains Streptomyces lonarensis strain NCL 716 and Streptomyces bohaiensis strain 11A07.</title>
        <authorList>
            <person name="Loughran R.M."/>
            <person name="Pfannmuller K.M."/>
            <person name="Wasson B.J."/>
            <person name="Deadmond M.C."/>
            <person name="Paddock B.E."/>
            <person name="Koyack M.J."/>
            <person name="Gallegos D.A."/>
            <person name="Mitchell E.A."/>
            <person name="Ushijima B."/>
            <person name="Saw J.H."/>
            <person name="Mcphail K.L."/>
            <person name="Videau P."/>
        </authorList>
    </citation>
    <scope>NUCLEOTIDE SEQUENCE [LARGE SCALE GENOMIC DNA]</scope>
    <source>
        <strain evidence="10">5675061</strain>
    </source>
</reference>
<evidence type="ECO:0000256" key="1">
    <source>
        <dbReference type="ARBA" id="ARBA00004861"/>
    </source>
</evidence>
<keyword evidence="3 7" id="KW-0210">Decarboxylase</keyword>
<dbReference type="InterPro" id="IPR011995">
    <property type="entry name" value="OMPdecase_type-2"/>
</dbReference>
<dbReference type="SMART" id="SM00934">
    <property type="entry name" value="OMPdecase"/>
    <property type="match status" value="1"/>
</dbReference>
<dbReference type="PROSITE" id="PS00156">
    <property type="entry name" value="OMPDECASE"/>
    <property type="match status" value="1"/>
</dbReference>
<evidence type="ECO:0000313" key="10">
    <source>
        <dbReference type="Proteomes" id="UP000746503"/>
    </source>
</evidence>
<dbReference type="SUPFAM" id="SSF51366">
    <property type="entry name" value="Ribulose-phoshate binding barrel"/>
    <property type="match status" value="1"/>
</dbReference>
<comment type="catalytic activity">
    <reaction evidence="6 7">
        <text>orotidine 5'-phosphate + H(+) = UMP + CO2</text>
        <dbReference type="Rhea" id="RHEA:11596"/>
        <dbReference type="ChEBI" id="CHEBI:15378"/>
        <dbReference type="ChEBI" id="CHEBI:16526"/>
        <dbReference type="ChEBI" id="CHEBI:57538"/>
        <dbReference type="ChEBI" id="CHEBI:57865"/>
        <dbReference type="EC" id="4.1.1.23"/>
    </reaction>
</comment>
<dbReference type="InterPro" id="IPR011060">
    <property type="entry name" value="RibuloseP-bd_barrel"/>
</dbReference>
<dbReference type="EC" id="4.1.1.23" evidence="7"/>
<dbReference type="InterPro" id="IPR001754">
    <property type="entry name" value="OMPdeCOase_dom"/>
</dbReference>
<dbReference type="Proteomes" id="UP000746503">
    <property type="component" value="Unassembled WGS sequence"/>
</dbReference>
<dbReference type="RefSeq" id="WP_167931529.1">
    <property type="nucleotide sequence ID" value="NZ_JAAVJB010000005.1"/>
</dbReference>
<evidence type="ECO:0000256" key="6">
    <source>
        <dbReference type="ARBA" id="ARBA00049157"/>
    </source>
</evidence>
<dbReference type="PANTHER" id="PTHR43375">
    <property type="entry name" value="OROTIDINE 5'-PHOSPHATE DECARBOXYLASE"/>
    <property type="match status" value="1"/>
</dbReference>
<dbReference type="HAMAP" id="MF_01215">
    <property type="entry name" value="OMPdecase_type2"/>
    <property type="match status" value="1"/>
</dbReference>
<evidence type="ECO:0000259" key="8">
    <source>
        <dbReference type="SMART" id="SM00934"/>
    </source>
</evidence>
<evidence type="ECO:0000256" key="5">
    <source>
        <dbReference type="ARBA" id="ARBA00023239"/>
    </source>
</evidence>
<evidence type="ECO:0000256" key="2">
    <source>
        <dbReference type="ARBA" id="ARBA00008847"/>
    </source>
</evidence>
<proteinExistence type="inferred from homology"/>
<dbReference type="CDD" id="cd04725">
    <property type="entry name" value="OMP_decarboxylase_like"/>
    <property type="match status" value="1"/>
</dbReference>
<feature type="domain" description="Orotidine 5'-phosphate decarboxylase" evidence="8">
    <location>
        <begin position="28"/>
        <end position="293"/>
    </location>
</feature>
<evidence type="ECO:0000256" key="3">
    <source>
        <dbReference type="ARBA" id="ARBA00022793"/>
    </source>
</evidence>
<organism evidence="9 10">
    <name type="scientific">Streptomyces spiramenti</name>
    <dbReference type="NCBI Taxonomy" id="2720606"/>
    <lineage>
        <taxon>Bacteria</taxon>
        <taxon>Bacillati</taxon>
        <taxon>Actinomycetota</taxon>
        <taxon>Actinomycetes</taxon>
        <taxon>Kitasatosporales</taxon>
        <taxon>Streptomycetaceae</taxon>
        <taxon>Streptomyces</taxon>
    </lineage>
</organism>
<protein>
    <recommendedName>
        <fullName evidence="7">Orotidine 5'-phosphate decarboxylase</fullName>
        <ecNumber evidence="7">4.1.1.23</ecNumber>
    </recommendedName>
    <alternativeName>
        <fullName evidence="7">OMP decarboxylase</fullName>
        <shortName evidence="7">OMPDCase</shortName>
        <shortName evidence="7">OMPdecase</shortName>
    </alternativeName>
</protein>
<dbReference type="EMBL" id="JAAVJB010000005">
    <property type="protein sequence ID" value="NJP65001.1"/>
    <property type="molecule type" value="Genomic_DNA"/>
</dbReference>